<accession>A0A5A8F8Y9</accession>
<evidence type="ECO:0000313" key="2">
    <source>
        <dbReference type="EMBL" id="KAA0259421.1"/>
    </source>
</evidence>
<name>A0A5A8F8Y9_9BACT</name>
<dbReference type="EMBL" id="VFJB01000001">
    <property type="protein sequence ID" value="KAA0259421.1"/>
    <property type="molecule type" value="Genomic_DNA"/>
</dbReference>
<keyword evidence="1" id="KW-0472">Membrane</keyword>
<evidence type="ECO:0000313" key="3">
    <source>
        <dbReference type="Proteomes" id="UP000322876"/>
    </source>
</evidence>
<dbReference type="OrthoDB" id="9814832at2"/>
<proteinExistence type="predicted"/>
<dbReference type="AlphaFoldDB" id="A0A5A8F8Y9"/>
<keyword evidence="1" id="KW-1133">Transmembrane helix</keyword>
<keyword evidence="3" id="KW-1185">Reference proteome</keyword>
<evidence type="ECO:0000256" key="1">
    <source>
        <dbReference type="SAM" id="Phobius"/>
    </source>
</evidence>
<feature type="transmembrane region" description="Helical" evidence="1">
    <location>
        <begin position="9"/>
        <end position="29"/>
    </location>
</feature>
<protein>
    <submittedName>
        <fullName evidence="2">Uncharacterized protein</fullName>
    </submittedName>
</protein>
<organism evidence="2 3">
    <name type="scientific">Deferribacter autotrophicus</name>
    <dbReference type="NCBI Taxonomy" id="500465"/>
    <lineage>
        <taxon>Bacteria</taxon>
        <taxon>Pseudomonadati</taxon>
        <taxon>Deferribacterota</taxon>
        <taxon>Deferribacteres</taxon>
        <taxon>Deferribacterales</taxon>
        <taxon>Deferribacteraceae</taxon>
        <taxon>Deferribacter</taxon>
    </lineage>
</organism>
<comment type="caution">
    <text evidence="2">The sequence shown here is derived from an EMBL/GenBank/DDBJ whole genome shotgun (WGS) entry which is preliminary data.</text>
</comment>
<dbReference type="RefSeq" id="WP_149265242.1">
    <property type="nucleotide sequence ID" value="NZ_VFJB01000001.1"/>
</dbReference>
<reference evidence="2 3" key="1">
    <citation type="submission" date="2019-06" db="EMBL/GenBank/DDBJ databases">
        <title>Genomic insights into carbon and energy metabolism of Deferribacter autotrophicus revealed new metabolic traits in the phylum Deferribacteres.</title>
        <authorList>
            <person name="Slobodkin A.I."/>
            <person name="Slobodkina G.B."/>
            <person name="Allioux M."/>
            <person name="Alain K."/>
            <person name="Jebbar M."/>
            <person name="Shadrin V."/>
            <person name="Kublanov I.V."/>
            <person name="Toshchakov S.V."/>
            <person name="Bonch-Osmolovskaya E.A."/>
        </authorList>
    </citation>
    <scope>NUCLEOTIDE SEQUENCE [LARGE SCALE GENOMIC DNA]</scope>
    <source>
        <strain evidence="2 3">SL50</strain>
    </source>
</reference>
<sequence length="171" mass="19954">MIFRYDKKLLFLLIILLVSSVYFSISHYVLGGSHVKIIVLIVLMIFVLFNLLSILKRKVEVKDEVIIVHALLGTKQIKYNEIKDAVFLYLKGRTVLILADDEKFVFLSSVVDGFEKIIDLLKEKVSEDIKEKLALFDYKRNNKSKKLLFAFLIIAIIFFFTFGTLNFFTRF</sequence>
<feature type="transmembrane region" description="Helical" evidence="1">
    <location>
        <begin position="147"/>
        <end position="168"/>
    </location>
</feature>
<feature type="transmembrane region" description="Helical" evidence="1">
    <location>
        <begin position="35"/>
        <end position="55"/>
    </location>
</feature>
<keyword evidence="1" id="KW-0812">Transmembrane</keyword>
<dbReference type="Proteomes" id="UP000322876">
    <property type="component" value="Unassembled WGS sequence"/>
</dbReference>
<gene>
    <name evidence="2" type="ORF">FHQ18_00650</name>
</gene>